<feature type="transmembrane region" description="Helical" evidence="6">
    <location>
        <begin position="218"/>
        <end position="237"/>
    </location>
</feature>
<reference evidence="7" key="1">
    <citation type="submission" date="2013-08" db="EMBL/GenBank/DDBJ databases">
        <authorList>
            <person name="Mendez C."/>
            <person name="Richter M."/>
            <person name="Ferrer M."/>
            <person name="Sanchez J."/>
        </authorList>
    </citation>
    <scope>NUCLEOTIDE SEQUENCE</scope>
</reference>
<evidence type="ECO:0000256" key="2">
    <source>
        <dbReference type="ARBA" id="ARBA00022448"/>
    </source>
</evidence>
<accession>T1AC46</accession>
<feature type="transmembrane region" description="Helical" evidence="6">
    <location>
        <begin position="27"/>
        <end position="46"/>
    </location>
</feature>
<dbReference type="Gene3D" id="1.20.1740.10">
    <property type="entry name" value="Amino acid/polyamine transporter I"/>
    <property type="match status" value="1"/>
</dbReference>
<dbReference type="PANTHER" id="PTHR43243">
    <property type="entry name" value="INNER MEMBRANE TRANSPORTER YGJI-RELATED"/>
    <property type="match status" value="1"/>
</dbReference>
<dbReference type="GO" id="GO:0015171">
    <property type="term" value="F:amino acid transmembrane transporter activity"/>
    <property type="evidence" value="ECO:0007669"/>
    <property type="project" value="TreeGrafter"/>
</dbReference>
<dbReference type="PIRSF" id="PIRSF006060">
    <property type="entry name" value="AA_transporter"/>
    <property type="match status" value="1"/>
</dbReference>
<proteinExistence type="predicted"/>
<evidence type="ECO:0000256" key="4">
    <source>
        <dbReference type="ARBA" id="ARBA00022989"/>
    </source>
</evidence>
<dbReference type="GO" id="GO:0016020">
    <property type="term" value="C:membrane"/>
    <property type="evidence" value="ECO:0007669"/>
    <property type="project" value="UniProtKB-SubCell"/>
</dbReference>
<evidence type="ECO:0000256" key="6">
    <source>
        <dbReference type="SAM" id="Phobius"/>
    </source>
</evidence>
<feature type="transmembrane region" description="Helical" evidence="6">
    <location>
        <begin position="382"/>
        <end position="404"/>
    </location>
</feature>
<dbReference type="InterPro" id="IPR002293">
    <property type="entry name" value="AA/rel_permease1"/>
</dbReference>
<keyword evidence="4 6" id="KW-1133">Transmembrane helix</keyword>
<evidence type="ECO:0000313" key="7">
    <source>
        <dbReference type="EMBL" id="EQD54188.1"/>
    </source>
</evidence>
<evidence type="ECO:0000256" key="5">
    <source>
        <dbReference type="ARBA" id="ARBA00023136"/>
    </source>
</evidence>
<feature type="transmembrane region" description="Helical" evidence="6">
    <location>
        <begin position="441"/>
        <end position="461"/>
    </location>
</feature>
<dbReference type="PANTHER" id="PTHR43243:SF4">
    <property type="entry name" value="CATIONIC AMINO ACID TRANSPORTER 4"/>
    <property type="match status" value="1"/>
</dbReference>
<feature type="transmembrane region" description="Helical" evidence="6">
    <location>
        <begin position="258"/>
        <end position="279"/>
    </location>
</feature>
<gene>
    <name evidence="7" type="ORF">B2A_06088</name>
</gene>
<name>T1AC46_9ZZZZ</name>
<feature type="transmembrane region" description="Helical" evidence="6">
    <location>
        <begin position="178"/>
        <end position="198"/>
    </location>
</feature>
<comment type="caution">
    <text evidence="7">The sequence shown here is derived from an EMBL/GenBank/DDBJ whole genome shotgun (WGS) entry which is preliminary data.</text>
</comment>
<feature type="transmembrane region" description="Helical" evidence="6">
    <location>
        <begin position="151"/>
        <end position="171"/>
    </location>
</feature>
<feature type="transmembrane region" description="Helical" evidence="6">
    <location>
        <begin position="410"/>
        <end position="429"/>
    </location>
</feature>
<comment type="subcellular location">
    <subcellularLocation>
        <location evidence="1">Membrane</location>
        <topology evidence="1">Multi-pass membrane protein</topology>
    </subcellularLocation>
</comment>
<evidence type="ECO:0000256" key="3">
    <source>
        <dbReference type="ARBA" id="ARBA00022692"/>
    </source>
</evidence>
<sequence>MNSFRVKPLDDILATAEKHSLTRQLGAFQLTMLGIGAIIGTGIFVLTAEAAQKAGPGMMISFIIAGSVCALAALAYAELAAMVPVSGSAYTYTYAVMGEALAWTVGWALILEYAVSAGAVAVGWSGYFNGLLQSIGWGLPEFLRAGPYAGGSFNLVAFAVSLLITALLVLGTTESARVNAFLVLLKVAALTVFVVVAVPAAKTANFTPFLPTGWGSPLSGSGLGVLGAAASIFFAYVGFDAVSTAAEETKNPNRNIPIGLIGSLIVCTVYYLLVGYGAIGANGAQPMMANGHALAPGSPQMAAACEGVHNLVCSKEALSFVLKDLGFPSLGYMVALAASIALPSVILMMIYGQTRIFFTMSRDGLLPKRLAKVHPRFHTPHVITMITGIAVAFFAALFPVGLLADVSNSGTLFAFAMVSLGVLVLRYTQPERPRPFRIPNMLVWPICVGAVIGCVVLFFSLSEFTKYFFLGWAAAGLILYALYGMRNSDMARKPR</sequence>
<organism evidence="7">
    <name type="scientific">mine drainage metagenome</name>
    <dbReference type="NCBI Taxonomy" id="410659"/>
    <lineage>
        <taxon>unclassified sequences</taxon>
        <taxon>metagenomes</taxon>
        <taxon>ecological metagenomes</taxon>
    </lineage>
</organism>
<evidence type="ECO:0000256" key="1">
    <source>
        <dbReference type="ARBA" id="ARBA00004141"/>
    </source>
</evidence>
<protein>
    <submittedName>
        <fullName evidence="7">Amino acid permease-associated region</fullName>
    </submittedName>
</protein>
<dbReference type="EMBL" id="AUZZ01004278">
    <property type="protein sequence ID" value="EQD54188.1"/>
    <property type="molecule type" value="Genomic_DNA"/>
</dbReference>
<feature type="transmembrane region" description="Helical" evidence="6">
    <location>
        <begin position="58"/>
        <end position="77"/>
    </location>
</feature>
<keyword evidence="5 6" id="KW-0472">Membrane</keyword>
<reference evidence="7" key="2">
    <citation type="journal article" date="2014" name="ISME J.">
        <title>Microbial stratification in low pH oxic and suboxic macroscopic growths along an acid mine drainage.</title>
        <authorList>
            <person name="Mendez-Garcia C."/>
            <person name="Mesa V."/>
            <person name="Sprenger R.R."/>
            <person name="Richter M."/>
            <person name="Diez M.S."/>
            <person name="Solano J."/>
            <person name="Bargiela R."/>
            <person name="Golyshina O.V."/>
            <person name="Manteca A."/>
            <person name="Ramos J.L."/>
            <person name="Gallego J.R."/>
            <person name="Llorente I."/>
            <person name="Martins Dos Santos V.A."/>
            <person name="Jensen O.N."/>
            <person name="Pelaez A.I."/>
            <person name="Sanchez J."/>
            <person name="Ferrer M."/>
        </authorList>
    </citation>
    <scope>NUCLEOTIDE SEQUENCE</scope>
</reference>
<keyword evidence="2" id="KW-0813">Transport</keyword>
<keyword evidence="3 6" id="KW-0812">Transmembrane</keyword>
<feature type="transmembrane region" description="Helical" evidence="6">
    <location>
        <begin position="467"/>
        <end position="485"/>
    </location>
</feature>
<dbReference type="Pfam" id="PF13520">
    <property type="entry name" value="AA_permease_2"/>
    <property type="match status" value="1"/>
</dbReference>
<dbReference type="AlphaFoldDB" id="T1AC46"/>
<feature type="transmembrane region" description="Helical" evidence="6">
    <location>
        <begin position="330"/>
        <end position="352"/>
    </location>
</feature>